<dbReference type="InterPro" id="IPR004358">
    <property type="entry name" value="Sig_transdc_His_kin-like_C"/>
</dbReference>
<protein>
    <recommendedName>
        <fullName evidence="2">histidine kinase</fullName>
        <ecNumber evidence="2">2.7.13.3</ecNumber>
    </recommendedName>
</protein>
<sequence length="662" mass="75495">MMKGIIVFLCFILVGTFSMSVSAETGEPLRVGYDPELPPLHFNDDGVRKGFAIDVMDEVAERMGRSIVYIEVPRREGVAFLENDTIDVMLSGYFNDEDARSVEFTDDYISTSVGLFVHKSNDKVDGLADLGEVITALERDTLEYEFLRNIRGIRYHTASTPGSAIDLLISGRADAFVGNMLTADYELERQGVRDDYKTIGSYLLPVEYSMVVQGENYLLMDQINRALRDVRGDGTYNDLYENWFAGESELADQLWLIIQIIGTLLILTLILFLIGVKWNRQLQREVNKKTNVLNQLNQSLQHQVEQTQSSDEFKKQILNSSPRGIATVDREGMITSFNKKAGEMAGIKEDAVSMHYQDVRILNQLLKDKFEHVFDSSRLYLGEDAEWKRDDGRLYFLRYYVYPLYDLNKKATGIIVTFEDVTEEKKLRMQMFEQEKNQALGRVVAGIAHEIRNPLTSIKTFVELIPRKYNNPRFQKEVSTYVPQEIERVNTLIEGLIDYAKPKQINKEIMEAGSFLEECTILFKRTAINSGFDMVCETEKDLYIEADENQLKQVVINLILNGIDAMTMSGTKEQKTLRLAAFQKGRQVVIKVEDEGIGMSEEEKKQAMEPFFTTKAKGTGLGLAIVQQYVRDNNGQLMIESKEGRGTSVFLAFDRVERGYQT</sequence>
<evidence type="ECO:0000256" key="8">
    <source>
        <dbReference type="ARBA" id="ARBA00023012"/>
    </source>
</evidence>
<evidence type="ECO:0000256" key="11">
    <source>
        <dbReference type="SAM" id="Phobius"/>
    </source>
</evidence>
<dbReference type="InterPro" id="IPR013767">
    <property type="entry name" value="PAS_fold"/>
</dbReference>
<dbReference type="InterPro" id="IPR000014">
    <property type="entry name" value="PAS"/>
</dbReference>
<dbReference type="PANTHER" id="PTHR43065:SF10">
    <property type="entry name" value="PEROXIDE STRESS-ACTIVATED HISTIDINE KINASE MAK3"/>
    <property type="match status" value="1"/>
</dbReference>
<keyword evidence="11" id="KW-0472">Membrane</keyword>
<evidence type="ECO:0000256" key="2">
    <source>
        <dbReference type="ARBA" id="ARBA00012438"/>
    </source>
</evidence>
<evidence type="ECO:0000313" key="17">
    <source>
        <dbReference type="Proteomes" id="UP000278746"/>
    </source>
</evidence>
<keyword evidence="3" id="KW-0597">Phosphoprotein</keyword>
<dbReference type="InterPro" id="IPR003661">
    <property type="entry name" value="HisK_dim/P_dom"/>
</dbReference>
<keyword evidence="11" id="KW-1133">Transmembrane helix</keyword>
<evidence type="ECO:0000256" key="3">
    <source>
        <dbReference type="ARBA" id="ARBA00022553"/>
    </source>
</evidence>
<proteinExistence type="predicted"/>
<comment type="caution">
    <text evidence="16">The sequence shown here is derived from an EMBL/GenBank/DDBJ whole genome shotgun (WGS) entry which is preliminary data.</text>
</comment>
<dbReference type="SMART" id="SM00387">
    <property type="entry name" value="HATPase_c"/>
    <property type="match status" value="1"/>
</dbReference>
<keyword evidence="12" id="KW-0732">Signal</keyword>
<dbReference type="OrthoDB" id="9784397at2"/>
<keyword evidence="11" id="KW-0812">Transmembrane</keyword>
<feature type="domain" description="PAS" evidence="14">
    <location>
        <begin position="310"/>
        <end position="352"/>
    </location>
</feature>
<keyword evidence="6" id="KW-0418">Kinase</keyword>
<dbReference type="EMBL" id="RHIB01000002">
    <property type="protein sequence ID" value="RNA67629.1"/>
    <property type="molecule type" value="Genomic_DNA"/>
</dbReference>
<dbReference type="InterPro" id="IPR036097">
    <property type="entry name" value="HisK_dim/P_sf"/>
</dbReference>
<feature type="domain" description="PAC" evidence="15">
    <location>
        <begin position="381"/>
        <end position="433"/>
    </location>
</feature>
<feature type="domain" description="Histidine kinase" evidence="13">
    <location>
        <begin position="446"/>
        <end position="657"/>
    </location>
</feature>
<dbReference type="Gene3D" id="3.30.450.20">
    <property type="entry name" value="PAS domain"/>
    <property type="match status" value="1"/>
</dbReference>
<evidence type="ECO:0000256" key="5">
    <source>
        <dbReference type="ARBA" id="ARBA00022741"/>
    </source>
</evidence>
<dbReference type="RefSeq" id="WP_122899220.1">
    <property type="nucleotide sequence ID" value="NZ_RHIB01000002.1"/>
</dbReference>
<dbReference type="Gene3D" id="3.40.190.10">
    <property type="entry name" value="Periplasmic binding protein-like II"/>
    <property type="match status" value="2"/>
</dbReference>
<dbReference type="InterPro" id="IPR005467">
    <property type="entry name" value="His_kinase_dom"/>
</dbReference>
<dbReference type="Pfam" id="PF00989">
    <property type="entry name" value="PAS"/>
    <property type="match status" value="1"/>
</dbReference>
<dbReference type="InterPro" id="IPR036890">
    <property type="entry name" value="HATPase_C_sf"/>
</dbReference>
<evidence type="ECO:0000256" key="4">
    <source>
        <dbReference type="ARBA" id="ARBA00022679"/>
    </source>
</evidence>
<dbReference type="PROSITE" id="PS50113">
    <property type="entry name" value="PAC"/>
    <property type="match status" value="1"/>
</dbReference>
<dbReference type="SUPFAM" id="SSF47384">
    <property type="entry name" value="Homodimeric domain of signal transducing histidine kinase"/>
    <property type="match status" value="1"/>
</dbReference>
<dbReference type="Pfam" id="PF00497">
    <property type="entry name" value="SBP_bac_3"/>
    <property type="match status" value="1"/>
</dbReference>
<dbReference type="AlphaFoldDB" id="A0A3M7TR21"/>
<gene>
    <name evidence="16" type="ORF">EBO34_12970</name>
</gene>
<dbReference type="SMART" id="SM00388">
    <property type="entry name" value="HisKA"/>
    <property type="match status" value="1"/>
</dbReference>
<dbReference type="GO" id="GO:0005524">
    <property type="term" value="F:ATP binding"/>
    <property type="evidence" value="ECO:0007669"/>
    <property type="project" value="UniProtKB-KW"/>
</dbReference>
<evidence type="ECO:0000259" key="14">
    <source>
        <dbReference type="PROSITE" id="PS50112"/>
    </source>
</evidence>
<dbReference type="PROSITE" id="PS50112">
    <property type="entry name" value="PAS"/>
    <property type="match status" value="1"/>
</dbReference>
<evidence type="ECO:0000256" key="1">
    <source>
        <dbReference type="ARBA" id="ARBA00000085"/>
    </source>
</evidence>
<comment type="catalytic activity">
    <reaction evidence="1">
        <text>ATP + protein L-histidine = ADP + protein N-phospho-L-histidine.</text>
        <dbReference type="EC" id="2.7.13.3"/>
    </reaction>
</comment>
<accession>A0A3M7TR21</accession>
<dbReference type="InterPro" id="IPR003594">
    <property type="entry name" value="HATPase_dom"/>
</dbReference>
<dbReference type="SMART" id="SM00062">
    <property type="entry name" value="PBPb"/>
    <property type="match status" value="1"/>
</dbReference>
<feature type="signal peptide" evidence="12">
    <location>
        <begin position="1"/>
        <end position="23"/>
    </location>
</feature>
<dbReference type="Gene3D" id="1.10.287.130">
    <property type="match status" value="1"/>
</dbReference>
<dbReference type="GO" id="GO:0006355">
    <property type="term" value="P:regulation of DNA-templated transcription"/>
    <property type="evidence" value="ECO:0007669"/>
    <property type="project" value="InterPro"/>
</dbReference>
<dbReference type="EC" id="2.7.13.3" evidence="2"/>
<evidence type="ECO:0000259" key="15">
    <source>
        <dbReference type="PROSITE" id="PS50113"/>
    </source>
</evidence>
<dbReference type="Pfam" id="PF02518">
    <property type="entry name" value="HATPase_c"/>
    <property type="match status" value="1"/>
</dbReference>
<feature type="chain" id="PRO_5018073692" description="histidine kinase" evidence="12">
    <location>
        <begin position="24"/>
        <end position="662"/>
    </location>
</feature>
<keyword evidence="4" id="KW-0808">Transferase</keyword>
<keyword evidence="7" id="KW-0067">ATP-binding</keyword>
<evidence type="ECO:0000313" key="16">
    <source>
        <dbReference type="EMBL" id="RNA67629.1"/>
    </source>
</evidence>
<dbReference type="InterPro" id="IPR035965">
    <property type="entry name" value="PAS-like_dom_sf"/>
</dbReference>
<evidence type="ECO:0000256" key="9">
    <source>
        <dbReference type="ARBA" id="ARBA00023139"/>
    </source>
</evidence>
<keyword evidence="8" id="KW-0902">Two-component regulatory system</keyword>
<dbReference type="GO" id="GO:0000155">
    <property type="term" value="F:phosphorelay sensor kinase activity"/>
    <property type="evidence" value="ECO:0007669"/>
    <property type="project" value="InterPro"/>
</dbReference>
<keyword evidence="9" id="KW-0564">Palmitate</keyword>
<dbReference type="SUPFAM" id="SSF55874">
    <property type="entry name" value="ATPase domain of HSP90 chaperone/DNA topoisomerase II/histidine kinase"/>
    <property type="match status" value="1"/>
</dbReference>
<dbReference type="InterPro" id="IPR001638">
    <property type="entry name" value="Solute-binding_3/MltF_N"/>
</dbReference>
<dbReference type="SUPFAM" id="SSF53850">
    <property type="entry name" value="Periplasmic binding protein-like II"/>
    <property type="match status" value="1"/>
</dbReference>
<dbReference type="SUPFAM" id="SSF55785">
    <property type="entry name" value="PYP-like sensor domain (PAS domain)"/>
    <property type="match status" value="1"/>
</dbReference>
<evidence type="ECO:0000256" key="7">
    <source>
        <dbReference type="ARBA" id="ARBA00022840"/>
    </source>
</evidence>
<dbReference type="Gene3D" id="3.30.565.10">
    <property type="entry name" value="Histidine kinase-like ATPase, C-terminal domain"/>
    <property type="match status" value="1"/>
</dbReference>
<dbReference type="PRINTS" id="PR00344">
    <property type="entry name" value="BCTRLSENSOR"/>
</dbReference>
<evidence type="ECO:0000256" key="12">
    <source>
        <dbReference type="SAM" id="SignalP"/>
    </source>
</evidence>
<keyword evidence="5" id="KW-0547">Nucleotide-binding</keyword>
<keyword evidence="17" id="KW-1185">Reference proteome</keyword>
<dbReference type="PROSITE" id="PS50109">
    <property type="entry name" value="HIS_KIN"/>
    <property type="match status" value="1"/>
</dbReference>
<keyword evidence="10" id="KW-0449">Lipoprotein</keyword>
<dbReference type="CDD" id="cd13704">
    <property type="entry name" value="PBP2_HisK"/>
    <property type="match status" value="1"/>
</dbReference>
<dbReference type="PANTHER" id="PTHR43065">
    <property type="entry name" value="SENSOR HISTIDINE KINASE"/>
    <property type="match status" value="1"/>
</dbReference>
<dbReference type="CDD" id="cd00082">
    <property type="entry name" value="HisKA"/>
    <property type="match status" value="1"/>
</dbReference>
<dbReference type="Proteomes" id="UP000278746">
    <property type="component" value="Unassembled WGS sequence"/>
</dbReference>
<evidence type="ECO:0000259" key="13">
    <source>
        <dbReference type="PROSITE" id="PS50109"/>
    </source>
</evidence>
<evidence type="ECO:0000256" key="10">
    <source>
        <dbReference type="ARBA" id="ARBA00023288"/>
    </source>
</evidence>
<dbReference type="InterPro" id="IPR000700">
    <property type="entry name" value="PAS-assoc_C"/>
</dbReference>
<organism evidence="16 17">
    <name type="scientific">Alteribacter keqinensis</name>
    <dbReference type="NCBI Taxonomy" id="2483800"/>
    <lineage>
        <taxon>Bacteria</taxon>
        <taxon>Bacillati</taxon>
        <taxon>Bacillota</taxon>
        <taxon>Bacilli</taxon>
        <taxon>Bacillales</taxon>
        <taxon>Bacillaceae</taxon>
        <taxon>Alteribacter</taxon>
    </lineage>
</organism>
<evidence type="ECO:0000256" key="6">
    <source>
        <dbReference type="ARBA" id="ARBA00022777"/>
    </source>
</evidence>
<name>A0A3M7TR21_9BACI</name>
<reference evidence="16 17" key="1">
    <citation type="submission" date="2018-10" db="EMBL/GenBank/DDBJ databases">
        <title>Bacillus Keqinensis sp. nov., a moderately halophilic bacterium isolated from a saline-alkaline lake.</title>
        <authorList>
            <person name="Wang H."/>
        </authorList>
    </citation>
    <scope>NUCLEOTIDE SEQUENCE [LARGE SCALE GENOMIC DNA]</scope>
    <source>
        <strain evidence="16 17">KQ-3</strain>
    </source>
</reference>
<feature type="transmembrane region" description="Helical" evidence="11">
    <location>
        <begin position="254"/>
        <end position="274"/>
    </location>
</feature>
<dbReference type="Pfam" id="PF00512">
    <property type="entry name" value="HisKA"/>
    <property type="match status" value="1"/>
</dbReference>
<dbReference type="NCBIfam" id="TIGR00229">
    <property type="entry name" value="sensory_box"/>
    <property type="match status" value="1"/>
</dbReference>